<name>A0A0D6ETA5_SPOSA</name>
<feature type="non-terminal residue" evidence="5">
    <location>
        <position position="1"/>
    </location>
</feature>
<keyword evidence="6" id="KW-1185">Reference proteome</keyword>
<sequence>MGQEGQATPAQIWCTTTTVETSQPKRDRHLLPSDRSPLLERAMGHERCAKGGPRLEQAFGGLGFELEAKDGKQAIAAARQGYSVTVLERTSGLSPHGDLITLGSNAAKVLVRWGLGEQMWRRSAKGGWWLLKDKDGNDVGGCDHRDFPAIYGAPIFQGHRAQYLAVLGIEARMLMVQFRPYSQVVEYREQCIIVADGLNSGGRKILASALDHASGAPSPPTSFAGSPTSSPSLTSTTPTLELARSLMPSRLVESEGTLPMENGEQKKRYSVHRAAMSAEKIHKNPRTACQSRPCFRGRNNSNAHSTCALDTADFLDGCVRTYLGADSHLKIAPLDSNRQVSFTFVSPDTYASASTDWRDRRSVAEVTEKLRKEEWDPTVIEAVQMFGTCLNWRVVEDFGLPFSFPFAVQIVLIGDAVHPLSPMSFQGGSQAIEDGAALAVCLALAGGKNCDVPRALRTFEVLRKPRVKKAQEAGIQQRLLWHSFYTSRAPASLDLLISENYDFDAERNTLASFERTCQQYIARDFVLDQSIKKKVIKTLEVSGGRGTADKFDLAVEGLFDRGGKRPSR</sequence>
<dbReference type="GO" id="GO:0004497">
    <property type="term" value="F:monooxygenase activity"/>
    <property type="evidence" value="ECO:0007669"/>
    <property type="project" value="UniProtKB-KW"/>
</dbReference>
<evidence type="ECO:0000313" key="6">
    <source>
        <dbReference type="Proteomes" id="UP000243876"/>
    </source>
</evidence>
<reference evidence="6" key="1">
    <citation type="submission" date="2015-02" db="EMBL/GenBank/DDBJ databases">
        <authorList>
            <person name="Gon?alves P."/>
        </authorList>
    </citation>
    <scope>NUCLEOTIDE SEQUENCE [LARGE SCALE GENOMIC DNA]</scope>
</reference>
<evidence type="ECO:0000256" key="1">
    <source>
        <dbReference type="ARBA" id="ARBA00007992"/>
    </source>
</evidence>
<dbReference type="SUPFAM" id="SSF51905">
    <property type="entry name" value="FAD/NAD(P)-binding domain"/>
    <property type="match status" value="1"/>
</dbReference>
<dbReference type="PANTHER" id="PTHR13789:SF236">
    <property type="entry name" value="MONOOXYGENASE, PUTATIVE (AFU_ORTHOLOGUE AFUA_6G12060)-RELATED"/>
    <property type="match status" value="1"/>
</dbReference>
<feature type="compositionally biased region" description="Low complexity" evidence="4">
    <location>
        <begin position="226"/>
        <end position="237"/>
    </location>
</feature>
<organism evidence="5 6">
    <name type="scientific">Sporidiobolus salmonicolor</name>
    <name type="common">Yeast-like fungus</name>
    <name type="synonym">Sporobolomyces salmonicolor</name>
    <dbReference type="NCBI Taxonomy" id="5005"/>
    <lineage>
        <taxon>Eukaryota</taxon>
        <taxon>Fungi</taxon>
        <taxon>Dikarya</taxon>
        <taxon>Basidiomycota</taxon>
        <taxon>Pucciniomycotina</taxon>
        <taxon>Microbotryomycetes</taxon>
        <taxon>Sporidiobolales</taxon>
        <taxon>Sporidiobolaceae</taxon>
        <taxon>Sporobolomyces</taxon>
    </lineage>
</organism>
<keyword evidence="3" id="KW-0503">Monooxygenase</keyword>
<feature type="region of interest" description="Disordered" evidence="4">
    <location>
        <begin position="211"/>
        <end position="237"/>
    </location>
</feature>
<evidence type="ECO:0000256" key="4">
    <source>
        <dbReference type="SAM" id="MobiDB-lite"/>
    </source>
</evidence>
<dbReference type="Proteomes" id="UP000243876">
    <property type="component" value="Unassembled WGS sequence"/>
</dbReference>
<dbReference type="PANTHER" id="PTHR13789">
    <property type="entry name" value="MONOOXYGENASE"/>
    <property type="match status" value="1"/>
</dbReference>
<gene>
    <name evidence="5" type="primary">SPOSA6832_05078</name>
</gene>
<proteinExistence type="inferred from homology"/>
<evidence type="ECO:0000256" key="3">
    <source>
        <dbReference type="ARBA" id="ARBA00023033"/>
    </source>
</evidence>
<comment type="similarity">
    <text evidence="1">Belongs to the paxM FAD-dependent monooxygenase family.</text>
</comment>
<dbReference type="OrthoDB" id="9993796at2759"/>
<accession>A0A0D6ETA5</accession>
<dbReference type="InterPro" id="IPR050493">
    <property type="entry name" value="FAD-dep_Monooxygenase_BioMet"/>
</dbReference>
<dbReference type="Gene3D" id="3.50.50.60">
    <property type="entry name" value="FAD/NAD(P)-binding domain"/>
    <property type="match status" value="2"/>
</dbReference>
<evidence type="ECO:0000256" key="2">
    <source>
        <dbReference type="ARBA" id="ARBA00023002"/>
    </source>
</evidence>
<dbReference type="EMBL" id="CENE01000055">
    <property type="protein sequence ID" value="CEQ43174.1"/>
    <property type="molecule type" value="Genomic_DNA"/>
</dbReference>
<dbReference type="AlphaFoldDB" id="A0A0D6ETA5"/>
<protein>
    <submittedName>
        <fullName evidence="5">SPOSA6832_05078-mRNA-1:cds</fullName>
    </submittedName>
</protein>
<evidence type="ECO:0000313" key="5">
    <source>
        <dbReference type="EMBL" id="CEQ43174.1"/>
    </source>
</evidence>
<keyword evidence="2" id="KW-0560">Oxidoreductase</keyword>
<dbReference type="InterPro" id="IPR036188">
    <property type="entry name" value="FAD/NAD-bd_sf"/>
</dbReference>